<dbReference type="Gene3D" id="3.40.50.150">
    <property type="entry name" value="Vaccinia Virus protein VP39"/>
    <property type="match status" value="1"/>
</dbReference>
<keyword evidence="3" id="KW-1185">Reference proteome</keyword>
<proteinExistence type="predicted"/>
<dbReference type="EMBL" id="JACIGK010000009">
    <property type="protein sequence ID" value="MBB4265855.1"/>
    <property type="molecule type" value="Genomic_DNA"/>
</dbReference>
<feature type="repeat" description="TPR" evidence="1">
    <location>
        <begin position="77"/>
        <end position="110"/>
    </location>
</feature>
<dbReference type="AlphaFoldDB" id="A0A7W6RC93"/>
<dbReference type="PANTHER" id="PTHR40036:SF1">
    <property type="entry name" value="MACROCIN O-METHYLTRANSFERASE"/>
    <property type="match status" value="1"/>
</dbReference>
<dbReference type="SMART" id="SM00028">
    <property type="entry name" value="TPR"/>
    <property type="match status" value="4"/>
</dbReference>
<dbReference type="Pfam" id="PF05711">
    <property type="entry name" value="TylF"/>
    <property type="match status" value="1"/>
</dbReference>
<name>A0A7W6RC93_9PROT</name>
<sequence>MPSPAALSTADRLTAALEAHRRGDIATAAAGYRAVLARAPAEADALNFLGLTHYQAGRVDPARRWLERACHARPGAAPARINLATLCQDLGDLETAERHYRRALALAPAAVAALNNLGNALTDMDRPGEALALFDRALALAGGAERGAVQYNRHALLLDRDGLAAAEAALADALRADPGHALARGLAAALALARGAGAVADAHLERLAACPDAAPVLDSLAWIRPALADGARLLGTTIAGLAFALDQARRPGLVLEFGVRFGHSLRAIAARAGQPVHGFDTFTGLPGAWHGHAPGLYSTGGRLPAMPPGVTLHPGLFADTLPAVLAAHPDRAVRFANIDCDLYDSTVDVLRALAPRVGPGTVLAFDEFLMNPGWREDEFRAFHEAADRHGWRVSVLGVSPFAKQAVLRIDGVAGA</sequence>
<evidence type="ECO:0000256" key="1">
    <source>
        <dbReference type="PROSITE-ProRule" id="PRU00339"/>
    </source>
</evidence>
<organism evidence="2 3">
    <name type="scientific">Roseospira visakhapatnamensis</name>
    <dbReference type="NCBI Taxonomy" id="390880"/>
    <lineage>
        <taxon>Bacteria</taxon>
        <taxon>Pseudomonadati</taxon>
        <taxon>Pseudomonadota</taxon>
        <taxon>Alphaproteobacteria</taxon>
        <taxon>Rhodospirillales</taxon>
        <taxon>Rhodospirillaceae</taxon>
        <taxon>Roseospira</taxon>
    </lineage>
</organism>
<evidence type="ECO:0000313" key="3">
    <source>
        <dbReference type="Proteomes" id="UP000554286"/>
    </source>
</evidence>
<dbReference type="InterPro" id="IPR008884">
    <property type="entry name" value="TylF_MeTrfase"/>
</dbReference>
<dbReference type="InterPro" id="IPR029063">
    <property type="entry name" value="SAM-dependent_MTases_sf"/>
</dbReference>
<dbReference type="SUPFAM" id="SSF53335">
    <property type="entry name" value="S-adenosyl-L-methionine-dependent methyltransferases"/>
    <property type="match status" value="1"/>
</dbReference>
<reference evidence="2 3" key="1">
    <citation type="submission" date="2020-08" db="EMBL/GenBank/DDBJ databases">
        <title>Genome sequencing of Purple Non-Sulfur Bacteria from various extreme environments.</title>
        <authorList>
            <person name="Mayer M."/>
        </authorList>
    </citation>
    <scope>NUCLEOTIDE SEQUENCE [LARGE SCALE GENOMIC DNA]</scope>
    <source>
        <strain evidence="2 3">JA131</strain>
    </source>
</reference>
<dbReference type="InterPro" id="IPR019734">
    <property type="entry name" value="TPR_rpt"/>
</dbReference>
<keyword evidence="1" id="KW-0802">TPR repeat</keyword>
<accession>A0A7W6RC93</accession>
<comment type="caution">
    <text evidence="2">The sequence shown here is derived from an EMBL/GenBank/DDBJ whole genome shotgun (WGS) entry which is preliminary data.</text>
</comment>
<dbReference type="Gene3D" id="1.25.40.10">
    <property type="entry name" value="Tetratricopeptide repeat domain"/>
    <property type="match status" value="1"/>
</dbReference>
<dbReference type="InterPro" id="IPR011990">
    <property type="entry name" value="TPR-like_helical_dom_sf"/>
</dbReference>
<dbReference type="PANTHER" id="PTHR40036">
    <property type="entry name" value="MACROCIN O-METHYLTRANSFERASE"/>
    <property type="match status" value="1"/>
</dbReference>
<protein>
    <submittedName>
        <fullName evidence="2">Tfp pilus assembly protein PilF</fullName>
    </submittedName>
</protein>
<gene>
    <name evidence="2" type="ORF">GGD89_001480</name>
</gene>
<dbReference type="PROSITE" id="PS50005">
    <property type="entry name" value="TPR"/>
    <property type="match status" value="1"/>
</dbReference>
<dbReference type="Pfam" id="PF13432">
    <property type="entry name" value="TPR_16"/>
    <property type="match status" value="2"/>
</dbReference>
<dbReference type="RefSeq" id="WP_184043639.1">
    <property type="nucleotide sequence ID" value="NZ_JACIGK010000009.1"/>
</dbReference>
<dbReference type="Proteomes" id="UP000554286">
    <property type="component" value="Unassembled WGS sequence"/>
</dbReference>
<dbReference type="SUPFAM" id="SSF48452">
    <property type="entry name" value="TPR-like"/>
    <property type="match status" value="1"/>
</dbReference>
<evidence type="ECO:0000313" key="2">
    <source>
        <dbReference type="EMBL" id="MBB4265855.1"/>
    </source>
</evidence>